<keyword evidence="2" id="KW-1185">Reference proteome</keyword>
<sequence length="158" mass="17760">MKQDRAEAQAIANAMLQRLQAFPIIDQPHAQCLAPDLVLLDPVAPRFASTAFVGPPEKGIPMRLRPRFAELREHFANKAGNTTHSGVMDAEWARMPLPWRIVMLMMGGIGDLDADMHQLAARSWQLIPPKERDGIRSALREAYMVLSRVQALRLRTID</sequence>
<dbReference type="Proteomes" id="UP000562492">
    <property type="component" value="Unassembled WGS sequence"/>
</dbReference>
<name>A0ABR6RK33_9BURK</name>
<comment type="caution">
    <text evidence="1">The sequence shown here is derived from an EMBL/GenBank/DDBJ whole genome shotgun (WGS) entry which is preliminary data.</text>
</comment>
<accession>A0ABR6RK33</accession>
<evidence type="ECO:0000313" key="1">
    <source>
        <dbReference type="EMBL" id="MBB6579388.1"/>
    </source>
</evidence>
<gene>
    <name evidence="1" type="ORF">HNP33_003500</name>
</gene>
<evidence type="ECO:0000313" key="2">
    <source>
        <dbReference type="Proteomes" id="UP000562492"/>
    </source>
</evidence>
<dbReference type="RefSeq" id="WP_184710694.1">
    <property type="nucleotide sequence ID" value="NZ_JACHKZ010000028.1"/>
</dbReference>
<reference evidence="1 2" key="1">
    <citation type="submission" date="2020-08" db="EMBL/GenBank/DDBJ databases">
        <title>Functional genomics of gut bacteria from endangered species of beetles.</title>
        <authorList>
            <person name="Carlos-Shanley C."/>
        </authorList>
    </citation>
    <scope>NUCLEOTIDE SEQUENCE [LARGE SCALE GENOMIC DNA]</scope>
    <source>
        <strain evidence="1 2">S00124</strain>
    </source>
</reference>
<proteinExistence type="predicted"/>
<protein>
    <submittedName>
        <fullName evidence="1">Uncharacterized protein</fullName>
    </submittedName>
</protein>
<organism evidence="1 2">
    <name type="scientific">Comamonas odontotermitis</name>
    <dbReference type="NCBI Taxonomy" id="379895"/>
    <lineage>
        <taxon>Bacteria</taxon>
        <taxon>Pseudomonadati</taxon>
        <taxon>Pseudomonadota</taxon>
        <taxon>Betaproteobacteria</taxon>
        <taxon>Burkholderiales</taxon>
        <taxon>Comamonadaceae</taxon>
        <taxon>Comamonas</taxon>
    </lineage>
</organism>
<dbReference type="EMBL" id="JACHKZ010000028">
    <property type="protein sequence ID" value="MBB6579388.1"/>
    <property type="molecule type" value="Genomic_DNA"/>
</dbReference>